<keyword evidence="1" id="KW-1133">Transmembrane helix</keyword>
<protein>
    <submittedName>
        <fullName evidence="2">BenG protein</fullName>
    </submittedName>
</protein>
<proteinExistence type="predicted"/>
<sequence length="151" mass="16189">MTEALSVLSIVVSGAVLGGLLIGLLVIEPVLRGLKVDHYRLMNTLLAYRMDKLMPALVVLATLGDVALAVTVDRRAAAVLYGLAAAFLCAIAIVSRLTARPLYEWVERIDPTDPPPDWEDVRPRWRTLHRVRVGLGAVAVSLGAVAAAVSL</sequence>
<organism evidence="2">
    <name type="scientific">Streptomyces sp. A2991200</name>
    <dbReference type="NCBI Taxonomy" id="431672"/>
    <lineage>
        <taxon>Bacteria</taxon>
        <taxon>Bacillati</taxon>
        <taxon>Actinomycetota</taxon>
        <taxon>Actinomycetes</taxon>
        <taxon>Kitasatosporales</taxon>
        <taxon>Streptomycetaceae</taxon>
        <taxon>Streptomyces</taxon>
    </lineage>
</organism>
<evidence type="ECO:0000313" key="2">
    <source>
        <dbReference type="EMBL" id="CAM58794.1"/>
    </source>
</evidence>
<feature type="transmembrane region" description="Helical" evidence="1">
    <location>
        <begin position="6"/>
        <end position="31"/>
    </location>
</feature>
<dbReference type="EMBL" id="AM501485">
    <property type="protein sequence ID" value="CAM58794.1"/>
    <property type="molecule type" value="Genomic_DNA"/>
</dbReference>
<feature type="transmembrane region" description="Helical" evidence="1">
    <location>
        <begin position="78"/>
        <end position="99"/>
    </location>
</feature>
<gene>
    <name evidence="2" type="primary">benG</name>
</gene>
<keyword evidence="1" id="KW-0472">Membrane</keyword>
<evidence type="ECO:0000256" key="1">
    <source>
        <dbReference type="SAM" id="Phobius"/>
    </source>
</evidence>
<dbReference type="AlphaFoldDB" id="B1GSM7"/>
<feature type="transmembrane region" description="Helical" evidence="1">
    <location>
        <begin position="131"/>
        <end position="149"/>
    </location>
</feature>
<reference evidence="2" key="1">
    <citation type="journal article" date="2007" name="J. Am. Chem. Soc.">
        <title>Molecular analysis of the benastatin biosynthetic pathway and genetic engineering of altered fatty acid-polyketide hybrids.</title>
        <authorList>
            <person name="Xu Z."/>
            <person name="Schenk A."/>
            <person name="Hertweck C."/>
        </authorList>
    </citation>
    <scope>NUCLEOTIDE SEQUENCE</scope>
</reference>
<dbReference type="InterPro" id="IPR013901">
    <property type="entry name" value="Anthrone_oxy"/>
</dbReference>
<keyword evidence="1" id="KW-0812">Transmembrane</keyword>
<accession>B1GSM7</accession>
<feature type="transmembrane region" description="Helical" evidence="1">
    <location>
        <begin position="52"/>
        <end position="72"/>
    </location>
</feature>
<name>B1GSM7_9ACTN</name>
<dbReference type="Pfam" id="PF08592">
    <property type="entry name" value="Anthrone_oxy"/>
    <property type="match status" value="1"/>
</dbReference>